<evidence type="ECO:0000313" key="2">
    <source>
        <dbReference type="Proteomes" id="UP000019184"/>
    </source>
</evidence>
<keyword evidence="2" id="KW-1185">Reference proteome</keyword>
<gene>
    <name evidence="1" type="ORF">BN874_1270009</name>
</gene>
<organism evidence="1 2">
    <name type="scientific">Candidatus Contendobacter odensis Run_B_J11</name>
    <dbReference type="NCBI Taxonomy" id="1400861"/>
    <lineage>
        <taxon>Bacteria</taxon>
        <taxon>Pseudomonadati</taxon>
        <taxon>Pseudomonadota</taxon>
        <taxon>Gammaproteobacteria</taxon>
        <taxon>Candidatus Competibacteraceae</taxon>
        <taxon>Candidatus Contendibacter</taxon>
    </lineage>
</organism>
<comment type="caution">
    <text evidence="1">The sequence shown here is derived from an EMBL/GenBank/DDBJ whole genome shotgun (WGS) entry which is preliminary data.</text>
</comment>
<dbReference type="AlphaFoldDB" id="A0A7U7G8Q4"/>
<dbReference type="OrthoDB" id="9807095at2"/>
<reference evidence="1 2" key="1">
    <citation type="journal article" date="2014" name="ISME J.">
        <title>Candidatus Competibacter-lineage genomes retrieved from metagenomes reveal functional metabolic diversity.</title>
        <authorList>
            <person name="McIlroy S.J."/>
            <person name="Albertsen M."/>
            <person name="Andresen E.K."/>
            <person name="Saunders A.M."/>
            <person name="Kristiansen R."/>
            <person name="Stokholm-Bjerregaard M."/>
            <person name="Nielsen K.L."/>
            <person name="Nielsen P.H."/>
        </authorList>
    </citation>
    <scope>NUCLEOTIDE SEQUENCE [LARGE SCALE GENOMIC DNA]</scope>
    <source>
        <strain evidence="1 2">Run_B_J11</strain>
    </source>
</reference>
<dbReference type="RefSeq" id="WP_034430725.1">
    <property type="nucleotide sequence ID" value="NZ_CBTK010000032.1"/>
</dbReference>
<accession>A0A7U7G8Q4</accession>
<protein>
    <submittedName>
        <fullName evidence="1">Uncharacterized protein</fullName>
    </submittedName>
</protein>
<evidence type="ECO:0000313" key="1">
    <source>
        <dbReference type="EMBL" id="CDH43650.1"/>
    </source>
</evidence>
<dbReference type="EMBL" id="CBTK010000032">
    <property type="protein sequence ID" value="CDH43650.1"/>
    <property type="molecule type" value="Genomic_DNA"/>
</dbReference>
<name>A0A7U7G8Q4_9GAMM</name>
<proteinExistence type="predicted"/>
<dbReference type="Proteomes" id="UP000019184">
    <property type="component" value="Unassembled WGS sequence"/>
</dbReference>
<sequence>MNNETLDYFLPQVQSDIGDLVHYSTHLGQLLCKYGLPFEGLSTRTLEEQSSELYTEARKLGDDLPFSTLAVYVAAFADILEERLK</sequence>